<dbReference type="GO" id="GO:0008113">
    <property type="term" value="F:peptide-methionine (S)-S-oxide reductase activity"/>
    <property type="evidence" value="ECO:0007669"/>
    <property type="project" value="UniProtKB-EC"/>
</dbReference>
<name>A0A2P4SMW8_BAMTH</name>
<dbReference type="InterPro" id="IPR002569">
    <property type="entry name" value="Met_Sox_Rdtase_MsrA_dom"/>
</dbReference>
<dbReference type="Pfam" id="PF01625">
    <property type="entry name" value="PMSR"/>
    <property type="match status" value="1"/>
</dbReference>
<keyword evidence="10" id="KW-1185">Reference proteome</keyword>
<accession>A0A2P4SMW8</accession>
<evidence type="ECO:0000256" key="2">
    <source>
        <dbReference type="ARBA" id="ARBA00012502"/>
    </source>
</evidence>
<evidence type="ECO:0000313" key="9">
    <source>
        <dbReference type="EMBL" id="POI25436.1"/>
    </source>
</evidence>
<sequence>MRQGNDFGTQYRSAIYTFSQEQMEAALKSKEEYQKVMLGRV</sequence>
<comment type="similarity">
    <text evidence="1">Belongs to the MsrA Met sulfoxide reductase family.</text>
</comment>
<feature type="domain" description="Peptide methionine sulphoxide reductase MsrA" evidence="8">
    <location>
        <begin position="2"/>
        <end position="36"/>
    </location>
</feature>
<dbReference type="EC" id="1.8.4.11" evidence="2"/>
<protein>
    <recommendedName>
        <fullName evidence="2">peptide-methionine (S)-S-oxide reductase</fullName>
        <ecNumber evidence="2">1.8.4.11</ecNumber>
    </recommendedName>
    <alternativeName>
        <fullName evidence="5">Peptide-methionine (S)-S-oxide reductase</fullName>
    </alternativeName>
    <alternativeName>
        <fullName evidence="4">Protein-methionine-S-oxide reductase</fullName>
    </alternativeName>
</protein>
<evidence type="ECO:0000256" key="1">
    <source>
        <dbReference type="ARBA" id="ARBA00005591"/>
    </source>
</evidence>
<dbReference type="PANTHER" id="PTHR42799:SF2">
    <property type="entry name" value="MITOCHONDRIAL PEPTIDE METHIONINE SULFOXIDE REDUCTASE"/>
    <property type="match status" value="1"/>
</dbReference>
<reference evidence="9 10" key="1">
    <citation type="submission" date="2018-01" db="EMBL/GenBank/DDBJ databases">
        <title>Comparison of the Chinese Bamboo Partridge and Red Junglefowl genome sequences highlights the importance of demography in genome evolution.</title>
        <authorList>
            <person name="Tiley G.P."/>
            <person name="Kimball R.T."/>
            <person name="Braun E.L."/>
            <person name="Burleigh J.G."/>
        </authorList>
    </citation>
    <scope>NUCLEOTIDE SEQUENCE [LARGE SCALE GENOMIC DNA]</scope>
    <source>
        <strain evidence="9">RTK389</strain>
        <tissue evidence="9">Blood</tissue>
    </source>
</reference>
<evidence type="ECO:0000256" key="3">
    <source>
        <dbReference type="ARBA" id="ARBA00023002"/>
    </source>
</evidence>
<keyword evidence="3" id="KW-0560">Oxidoreductase</keyword>
<evidence type="ECO:0000256" key="5">
    <source>
        <dbReference type="ARBA" id="ARBA00030643"/>
    </source>
</evidence>
<dbReference type="PANTHER" id="PTHR42799">
    <property type="entry name" value="MITOCHONDRIAL PEPTIDE METHIONINE SULFOXIDE REDUCTASE"/>
    <property type="match status" value="1"/>
</dbReference>
<dbReference type="EMBL" id="PPHD01034283">
    <property type="protein sequence ID" value="POI25436.1"/>
    <property type="molecule type" value="Genomic_DNA"/>
</dbReference>
<comment type="caution">
    <text evidence="9">The sequence shown here is derived from an EMBL/GenBank/DDBJ whole genome shotgun (WGS) entry which is preliminary data.</text>
</comment>
<dbReference type="OrthoDB" id="77405at2759"/>
<gene>
    <name evidence="9" type="ORF">CIB84_010814</name>
</gene>
<evidence type="ECO:0000256" key="6">
    <source>
        <dbReference type="ARBA" id="ARBA00047806"/>
    </source>
</evidence>
<dbReference type="AlphaFoldDB" id="A0A2P4SMW8"/>
<dbReference type="Proteomes" id="UP000237246">
    <property type="component" value="Unassembled WGS sequence"/>
</dbReference>
<dbReference type="InterPro" id="IPR050162">
    <property type="entry name" value="MsrA_MetSO_reductase"/>
</dbReference>
<evidence type="ECO:0000256" key="7">
    <source>
        <dbReference type="ARBA" id="ARBA00048782"/>
    </source>
</evidence>
<dbReference type="GO" id="GO:0005737">
    <property type="term" value="C:cytoplasm"/>
    <property type="evidence" value="ECO:0007669"/>
    <property type="project" value="TreeGrafter"/>
</dbReference>
<dbReference type="InterPro" id="IPR036509">
    <property type="entry name" value="Met_Sox_Rdtase_MsrA_sf"/>
</dbReference>
<dbReference type="SUPFAM" id="SSF55068">
    <property type="entry name" value="Peptide methionine sulfoxide reductase"/>
    <property type="match status" value="1"/>
</dbReference>
<comment type="catalytic activity">
    <reaction evidence="6">
        <text>L-methionyl-[protein] + [thioredoxin]-disulfide + H2O = L-methionyl-(S)-S-oxide-[protein] + [thioredoxin]-dithiol</text>
        <dbReference type="Rhea" id="RHEA:14217"/>
        <dbReference type="Rhea" id="RHEA-COMP:10698"/>
        <dbReference type="Rhea" id="RHEA-COMP:10700"/>
        <dbReference type="Rhea" id="RHEA-COMP:12313"/>
        <dbReference type="Rhea" id="RHEA-COMP:12315"/>
        <dbReference type="ChEBI" id="CHEBI:15377"/>
        <dbReference type="ChEBI" id="CHEBI:16044"/>
        <dbReference type="ChEBI" id="CHEBI:29950"/>
        <dbReference type="ChEBI" id="CHEBI:44120"/>
        <dbReference type="ChEBI" id="CHEBI:50058"/>
        <dbReference type="EC" id="1.8.4.11"/>
    </reaction>
</comment>
<evidence type="ECO:0000313" key="10">
    <source>
        <dbReference type="Proteomes" id="UP000237246"/>
    </source>
</evidence>
<evidence type="ECO:0000256" key="4">
    <source>
        <dbReference type="ARBA" id="ARBA00030273"/>
    </source>
</evidence>
<proteinExistence type="inferred from homology"/>
<organism evidence="9 10">
    <name type="scientific">Bambusicola thoracicus</name>
    <name type="common">Chinese bamboo-partridge</name>
    <name type="synonym">Perdix thoracica</name>
    <dbReference type="NCBI Taxonomy" id="9083"/>
    <lineage>
        <taxon>Eukaryota</taxon>
        <taxon>Metazoa</taxon>
        <taxon>Chordata</taxon>
        <taxon>Craniata</taxon>
        <taxon>Vertebrata</taxon>
        <taxon>Euteleostomi</taxon>
        <taxon>Archelosauria</taxon>
        <taxon>Archosauria</taxon>
        <taxon>Dinosauria</taxon>
        <taxon>Saurischia</taxon>
        <taxon>Theropoda</taxon>
        <taxon>Coelurosauria</taxon>
        <taxon>Aves</taxon>
        <taxon>Neognathae</taxon>
        <taxon>Galloanserae</taxon>
        <taxon>Galliformes</taxon>
        <taxon>Phasianidae</taxon>
        <taxon>Perdicinae</taxon>
        <taxon>Bambusicola</taxon>
    </lineage>
</organism>
<dbReference type="Gene3D" id="3.30.1060.10">
    <property type="entry name" value="Peptide methionine sulphoxide reductase MsrA"/>
    <property type="match status" value="1"/>
</dbReference>
<dbReference type="GO" id="GO:0034599">
    <property type="term" value="P:cellular response to oxidative stress"/>
    <property type="evidence" value="ECO:0007669"/>
    <property type="project" value="TreeGrafter"/>
</dbReference>
<comment type="catalytic activity">
    <reaction evidence="7">
        <text>[thioredoxin]-disulfide + L-methionine + H2O = L-methionine (S)-S-oxide + [thioredoxin]-dithiol</text>
        <dbReference type="Rhea" id="RHEA:19993"/>
        <dbReference type="Rhea" id="RHEA-COMP:10698"/>
        <dbReference type="Rhea" id="RHEA-COMP:10700"/>
        <dbReference type="ChEBI" id="CHEBI:15377"/>
        <dbReference type="ChEBI" id="CHEBI:29950"/>
        <dbReference type="ChEBI" id="CHEBI:50058"/>
        <dbReference type="ChEBI" id="CHEBI:57844"/>
        <dbReference type="ChEBI" id="CHEBI:58772"/>
        <dbReference type="EC" id="1.8.4.11"/>
    </reaction>
</comment>
<evidence type="ECO:0000259" key="8">
    <source>
        <dbReference type="Pfam" id="PF01625"/>
    </source>
</evidence>